<evidence type="ECO:0000313" key="3">
    <source>
        <dbReference type="EMBL" id="SFD16756.1"/>
    </source>
</evidence>
<name>A0A1I1Q3M4_9FLAO</name>
<dbReference type="PIRSF" id="PIRSF030959">
    <property type="entry name" value="UCP030959"/>
    <property type="match status" value="1"/>
</dbReference>
<dbReference type="RefSeq" id="WP_092851530.1">
    <property type="nucleotide sequence ID" value="NZ_FOMI01000005.1"/>
</dbReference>
<keyword evidence="2" id="KW-0472">Membrane</keyword>
<dbReference type="InterPro" id="IPR011990">
    <property type="entry name" value="TPR-like_helical_dom_sf"/>
</dbReference>
<accession>A0A1I1Q3M4</accession>
<evidence type="ECO:0000256" key="1">
    <source>
        <dbReference type="PROSITE-ProRule" id="PRU00339"/>
    </source>
</evidence>
<dbReference type="InterPro" id="IPR014562">
    <property type="entry name" value="UCP030959_TPR_rpt-cont"/>
</dbReference>
<dbReference type="STRING" id="870482.SAMN04487987_105163"/>
<keyword evidence="1" id="KW-0802">TPR repeat</keyword>
<dbReference type="OrthoDB" id="794036at2"/>
<organism evidence="3 4">
    <name type="scientific">Algibacter pectinivorans</name>
    <dbReference type="NCBI Taxonomy" id="870482"/>
    <lineage>
        <taxon>Bacteria</taxon>
        <taxon>Pseudomonadati</taxon>
        <taxon>Bacteroidota</taxon>
        <taxon>Flavobacteriia</taxon>
        <taxon>Flavobacteriales</taxon>
        <taxon>Flavobacteriaceae</taxon>
        <taxon>Algibacter</taxon>
    </lineage>
</organism>
<evidence type="ECO:0000256" key="2">
    <source>
        <dbReference type="SAM" id="Phobius"/>
    </source>
</evidence>
<sequence>MYYYLIIALQAYCLYHLYTNRNAFYWWFIILFLGPIGCAIYLLTQVYNKRDAEKITENLAHVINPSKKITDLENRLEFSDSYQNRVNLADAYLEIKDFDKAIAQYQEALKDTSQNNSYVTKQLIEAYFNIQDFNQVVFYAETIKNHSEFKKSRTQFLYGLALEQLGKLEAAEANLRTIDVRYSFYEERLILAKFLISNQKTEDAKAILNAISTESSHMTKQNQKLYRTTILEVEKLLKEL</sequence>
<dbReference type="InterPro" id="IPR019734">
    <property type="entry name" value="TPR_rpt"/>
</dbReference>
<dbReference type="Gene3D" id="1.25.40.10">
    <property type="entry name" value="Tetratricopeptide repeat domain"/>
    <property type="match status" value="1"/>
</dbReference>
<evidence type="ECO:0000313" key="4">
    <source>
        <dbReference type="Proteomes" id="UP000199439"/>
    </source>
</evidence>
<dbReference type="SUPFAM" id="SSF48452">
    <property type="entry name" value="TPR-like"/>
    <property type="match status" value="1"/>
</dbReference>
<dbReference type="Pfam" id="PF13181">
    <property type="entry name" value="TPR_8"/>
    <property type="match status" value="1"/>
</dbReference>
<proteinExistence type="predicted"/>
<gene>
    <name evidence="3" type="ORF">SAMN04487987_105163</name>
</gene>
<keyword evidence="2" id="KW-0812">Transmembrane</keyword>
<feature type="transmembrane region" description="Helical" evidence="2">
    <location>
        <begin position="24"/>
        <end position="44"/>
    </location>
</feature>
<keyword evidence="2" id="KW-1133">Transmembrane helix</keyword>
<dbReference type="PROSITE" id="PS50005">
    <property type="entry name" value="TPR"/>
    <property type="match status" value="1"/>
</dbReference>
<feature type="repeat" description="TPR" evidence="1">
    <location>
        <begin position="82"/>
        <end position="115"/>
    </location>
</feature>
<dbReference type="AlphaFoldDB" id="A0A1I1Q3M4"/>
<dbReference type="Proteomes" id="UP000199439">
    <property type="component" value="Unassembled WGS sequence"/>
</dbReference>
<dbReference type="EMBL" id="FOMI01000005">
    <property type="protein sequence ID" value="SFD16756.1"/>
    <property type="molecule type" value="Genomic_DNA"/>
</dbReference>
<keyword evidence="4" id="KW-1185">Reference proteome</keyword>
<protein>
    <submittedName>
        <fullName evidence="3">Uncharacterized protein</fullName>
    </submittedName>
</protein>
<reference evidence="4" key="1">
    <citation type="submission" date="2016-10" db="EMBL/GenBank/DDBJ databases">
        <authorList>
            <person name="Varghese N."/>
            <person name="Submissions S."/>
        </authorList>
    </citation>
    <scope>NUCLEOTIDE SEQUENCE [LARGE SCALE GENOMIC DNA]</scope>
    <source>
        <strain evidence="4">DSM 25730</strain>
    </source>
</reference>